<dbReference type="InterPro" id="IPR016032">
    <property type="entry name" value="Sig_transdc_resp-reg_C-effctor"/>
</dbReference>
<dbReference type="PRINTS" id="PR00038">
    <property type="entry name" value="HTHLUXR"/>
</dbReference>
<evidence type="ECO:0000256" key="3">
    <source>
        <dbReference type="ARBA" id="ARBA00023163"/>
    </source>
</evidence>
<dbReference type="PROSITE" id="PS50043">
    <property type="entry name" value="HTH_LUXR_2"/>
    <property type="match status" value="1"/>
</dbReference>
<protein>
    <submittedName>
        <fullName evidence="5">Regulatory protein, luxR family</fullName>
    </submittedName>
</protein>
<dbReference type="Pfam" id="PF00196">
    <property type="entry name" value="GerE"/>
    <property type="match status" value="1"/>
</dbReference>
<dbReference type="GO" id="GO:0006355">
    <property type="term" value="P:regulation of DNA-templated transcription"/>
    <property type="evidence" value="ECO:0007669"/>
    <property type="project" value="InterPro"/>
</dbReference>
<dbReference type="Proteomes" id="UP000182237">
    <property type="component" value="Chromosome I"/>
</dbReference>
<sequence>MITVLILDSEADSIILPSRIALPDGETIVVRKGDEYIGIDAVLADYATFCQTRQKHTAASRVVDAHPVIVACADPTYAVDALHDGAAAVIGLPVDAAELTSAVYAIAKPGRYLSQRILAASAAWTARAADGSPHLSPREVQVLALLSAGLSDTDIATELFVTPATVHTHLLNLRRKLDARNRTHAVVKAIELGFIPPTLPIADAATHGSDLTQKGSRTP</sequence>
<dbReference type="STRING" id="1203190.GCA_000312345_00780"/>
<keyword evidence="3" id="KW-0804">Transcription</keyword>
<dbReference type="SMART" id="SM00421">
    <property type="entry name" value="HTH_LUXR"/>
    <property type="match status" value="1"/>
</dbReference>
<dbReference type="GO" id="GO:0003677">
    <property type="term" value="F:DNA binding"/>
    <property type="evidence" value="ECO:0007669"/>
    <property type="project" value="UniProtKB-KW"/>
</dbReference>
<dbReference type="OrthoDB" id="3171335at2"/>
<dbReference type="RefSeq" id="WP_019193628.1">
    <property type="nucleotide sequence ID" value="NZ_LT629765.1"/>
</dbReference>
<evidence type="ECO:0000313" key="6">
    <source>
        <dbReference type="Proteomes" id="UP000182237"/>
    </source>
</evidence>
<organism evidence="5 6">
    <name type="scientific">Corynebacterium timonense</name>
    <dbReference type="NCBI Taxonomy" id="441500"/>
    <lineage>
        <taxon>Bacteria</taxon>
        <taxon>Bacillati</taxon>
        <taxon>Actinomycetota</taxon>
        <taxon>Actinomycetes</taxon>
        <taxon>Mycobacteriales</taxon>
        <taxon>Corynebacteriaceae</taxon>
        <taxon>Corynebacterium</taxon>
    </lineage>
</organism>
<reference evidence="5 6" key="1">
    <citation type="submission" date="2016-10" db="EMBL/GenBank/DDBJ databases">
        <authorList>
            <person name="de Groot N.N."/>
        </authorList>
    </citation>
    <scope>NUCLEOTIDE SEQUENCE [LARGE SCALE GENOMIC DNA]</scope>
    <source>
        <strain evidence="5 6">DSM 45434</strain>
    </source>
</reference>
<dbReference type="EMBL" id="LT629765">
    <property type="protein sequence ID" value="SDS67656.1"/>
    <property type="molecule type" value="Genomic_DNA"/>
</dbReference>
<dbReference type="Gene3D" id="3.40.50.2300">
    <property type="match status" value="1"/>
</dbReference>
<evidence type="ECO:0000259" key="4">
    <source>
        <dbReference type="PROSITE" id="PS50043"/>
    </source>
</evidence>
<dbReference type="CDD" id="cd06170">
    <property type="entry name" value="LuxR_C_like"/>
    <property type="match status" value="1"/>
</dbReference>
<keyword evidence="6" id="KW-1185">Reference proteome</keyword>
<dbReference type="PANTHER" id="PTHR44688:SF16">
    <property type="entry name" value="DNA-BINDING TRANSCRIPTIONAL ACTIVATOR DEVR_DOSR"/>
    <property type="match status" value="1"/>
</dbReference>
<keyword evidence="2" id="KW-0238">DNA-binding</keyword>
<dbReference type="SUPFAM" id="SSF46894">
    <property type="entry name" value="C-terminal effector domain of the bipartite response regulators"/>
    <property type="match status" value="1"/>
</dbReference>
<accession>A0A1H1U5X5</accession>
<evidence type="ECO:0000256" key="2">
    <source>
        <dbReference type="ARBA" id="ARBA00023125"/>
    </source>
</evidence>
<dbReference type="PANTHER" id="PTHR44688">
    <property type="entry name" value="DNA-BINDING TRANSCRIPTIONAL ACTIVATOR DEVR_DOSR"/>
    <property type="match status" value="1"/>
</dbReference>
<feature type="domain" description="HTH luxR-type" evidence="4">
    <location>
        <begin position="128"/>
        <end position="193"/>
    </location>
</feature>
<gene>
    <name evidence="5" type="ORF">SAMN04488539_2150</name>
</gene>
<evidence type="ECO:0000256" key="1">
    <source>
        <dbReference type="ARBA" id="ARBA00023015"/>
    </source>
</evidence>
<keyword evidence="1" id="KW-0805">Transcription regulation</keyword>
<proteinExistence type="predicted"/>
<evidence type="ECO:0000313" key="5">
    <source>
        <dbReference type="EMBL" id="SDS67656.1"/>
    </source>
</evidence>
<name>A0A1H1U5X5_9CORY</name>
<dbReference type="AlphaFoldDB" id="A0A1H1U5X5"/>
<dbReference type="InterPro" id="IPR000792">
    <property type="entry name" value="Tscrpt_reg_LuxR_C"/>
</dbReference>